<dbReference type="InterPro" id="IPR000719">
    <property type="entry name" value="Prot_kinase_dom"/>
</dbReference>
<sequence length="450" mass="50469">MNTPTTDSDPGSITLARWLGTLVGRVSTEIIKVGTPPLVKEPEEPLLQMPKDLYLIENSVKANEARKLILSKMDRHNQAQVEPGVFGVMREAFESRQHTRVNALRDHEAQIALDVMQEILLGIGPGDDGVHCDIVLEVTRRLVRRMMQKLACMSCRLPRQMVATNVVRKIAQPWAQGAFADVYKGEYNGDDVAIKHIRAFNASTPPTEKARKLLYRKAILWFNVDHKNILKFLGVCFDHESLPGTCMVLQWSQNGAITEYLDLLIMESSPLVLGPAYVHTINQWLYEIALGLQYLHSHNIVHGDLRGVNVLIDKNGNVLLADFDLAVIADVGNSFTENHGINCTPFTAPELFDVQDENYIVRPTRETDVYSFAMTCIELYTNAKPFPNSTPAQVMAMVMKGIRPPRPPNTDRGFSDPMWNLVEACWSQKKEERPSADAVVGKMSNVIEAH</sequence>
<reference evidence="6" key="1">
    <citation type="submission" date="2022-07" db="EMBL/GenBank/DDBJ databases">
        <title>Genome Sequence of Physisporinus lineatus.</title>
        <authorList>
            <person name="Buettner E."/>
        </authorList>
    </citation>
    <scope>NUCLEOTIDE SEQUENCE</scope>
    <source>
        <strain evidence="6">VT162</strain>
    </source>
</reference>
<keyword evidence="1" id="KW-0808">Transferase</keyword>
<name>A0AAD5UV06_9APHY</name>
<dbReference type="PROSITE" id="PS50011">
    <property type="entry name" value="PROTEIN_KINASE_DOM"/>
    <property type="match status" value="1"/>
</dbReference>
<evidence type="ECO:0000256" key="2">
    <source>
        <dbReference type="ARBA" id="ARBA00022741"/>
    </source>
</evidence>
<dbReference type="AlphaFoldDB" id="A0AAD5UV06"/>
<dbReference type="GO" id="GO:0004674">
    <property type="term" value="F:protein serine/threonine kinase activity"/>
    <property type="evidence" value="ECO:0007669"/>
    <property type="project" value="TreeGrafter"/>
</dbReference>
<dbReference type="InterPro" id="IPR008266">
    <property type="entry name" value="Tyr_kinase_AS"/>
</dbReference>
<dbReference type="Proteomes" id="UP001212997">
    <property type="component" value="Unassembled WGS sequence"/>
</dbReference>
<dbReference type="InterPro" id="IPR001245">
    <property type="entry name" value="Ser-Thr/Tyr_kinase_cat_dom"/>
</dbReference>
<dbReference type="InterPro" id="IPR051681">
    <property type="entry name" value="Ser/Thr_Kinases-Pseudokinases"/>
</dbReference>
<accession>A0AAD5UV06</accession>
<keyword evidence="7" id="KW-1185">Reference proteome</keyword>
<dbReference type="Pfam" id="PF07714">
    <property type="entry name" value="PK_Tyr_Ser-Thr"/>
    <property type="match status" value="1"/>
</dbReference>
<dbReference type="SUPFAM" id="SSF56112">
    <property type="entry name" value="Protein kinase-like (PK-like)"/>
    <property type="match status" value="1"/>
</dbReference>
<gene>
    <name evidence="6" type="ORF">NLI96_g11921</name>
</gene>
<dbReference type="PROSITE" id="PS00109">
    <property type="entry name" value="PROTEIN_KINASE_TYR"/>
    <property type="match status" value="1"/>
</dbReference>
<keyword evidence="3" id="KW-0418">Kinase</keyword>
<keyword evidence="4" id="KW-0067">ATP-binding</keyword>
<keyword evidence="2" id="KW-0547">Nucleotide-binding</keyword>
<dbReference type="InterPro" id="IPR011009">
    <property type="entry name" value="Kinase-like_dom_sf"/>
</dbReference>
<evidence type="ECO:0000256" key="1">
    <source>
        <dbReference type="ARBA" id="ARBA00022679"/>
    </source>
</evidence>
<feature type="domain" description="Protein kinase" evidence="5">
    <location>
        <begin position="168"/>
        <end position="450"/>
    </location>
</feature>
<dbReference type="PANTHER" id="PTHR44329">
    <property type="entry name" value="SERINE/THREONINE-PROTEIN KINASE TNNI3K-RELATED"/>
    <property type="match status" value="1"/>
</dbReference>
<dbReference type="PANTHER" id="PTHR44329:SF288">
    <property type="entry name" value="MITOGEN-ACTIVATED PROTEIN KINASE KINASE KINASE 20"/>
    <property type="match status" value="1"/>
</dbReference>
<evidence type="ECO:0000313" key="6">
    <source>
        <dbReference type="EMBL" id="KAJ3475310.1"/>
    </source>
</evidence>
<evidence type="ECO:0000256" key="3">
    <source>
        <dbReference type="ARBA" id="ARBA00022777"/>
    </source>
</evidence>
<comment type="caution">
    <text evidence="6">The sequence shown here is derived from an EMBL/GenBank/DDBJ whole genome shotgun (WGS) entry which is preliminary data.</text>
</comment>
<organism evidence="6 7">
    <name type="scientific">Meripilus lineatus</name>
    <dbReference type="NCBI Taxonomy" id="2056292"/>
    <lineage>
        <taxon>Eukaryota</taxon>
        <taxon>Fungi</taxon>
        <taxon>Dikarya</taxon>
        <taxon>Basidiomycota</taxon>
        <taxon>Agaricomycotina</taxon>
        <taxon>Agaricomycetes</taxon>
        <taxon>Polyporales</taxon>
        <taxon>Meripilaceae</taxon>
        <taxon>Meripilus</taxon>
    </lineage>
</organism>
<dbReference type="EMBL" id="JANAWD010000878">
    <property type="protein sequence ID" value="KAJ3475310.1"/>
    <property type="molecule type" value="Genomic_DNA"/>
</dbReference>
<evidence type="ECO:0000259" key="5">
    <source>
        <dbReference type="PROSITE" id="PS50011"/>
    </source>
</evidence>
<evidence type="ECO:0000313" key="7">
    <source>
        <dbReference type="Proteomes" id="UP001212997"/>
    </source>
</evidence>
<dbReference type="GO" id="GO:0005524">
    <property type="term" value="F:ATP binding"/>
    <property type="evidence" value="ECO:0007669"/>
    <property type="project" value="UniProtKB-KW"/>
</dbReference>
<dbReference type="Gene3D" id="1.10.510.10">
    <property type="entry name" value="Transferase(Phosphotransferase) domain 1"/>
    <property type="match status" value="1"/>
</dbReference>
<protein>
    <recommendedName>
        <fullName evidence="5">Protein kinase domain-containing protein</fullName>
    </recommendedName>
</protein>
<evidence type="ECO:0000256" key="4">
    <source>
        <dbReference type="ARBA" id="ARBA00022840"/>
    </source>
</evidence>
<proteinExistence type="predicted"/>